<gene>
    <name evidence="3" type="ORF">BJY01DRAFT_231686</name>
</gene>
<proteinExistence type="predicted"/>
<feature type="region of interest" description="Disordered" evidence="1">
    <location>
        <begin position="1"/>
        <end position="27"/>
    </location>
</feature>
<evidence type="ECO:0000313" key="3">
    <source>
        <dbReference type="EMBL" id="KAL2855363.1"/>
    </source>
</evidence>
<dbReference type="PANTHER" id="PTHR42470">
    <property type="entry name" value="VAST DOMAIN-CONTAINING PROTEIN"/>
    <property type="match status" value="1"/>
</dbReference>
<dbReference type="InterPro" id="IPR057684">
    <property type="entry name" value="DUF7924"/>
</dbReference>
<comment type="caution">
    <text evidence="3">The sequence shown here is derived from an EMBL/GenBank/DDBJ whole genome shotgun (WGS) entry which is preliminary data.</text>
</comment>
<keyword evidence="4" id="KW-1185">Reference proteome</keyword>
<organism evidence="3 4">
    <name type="scientific">Aspergillus pseudoustus</name>
    <dbReference type="NCBI Taxonomy" id="1810923"/>
    <lineage>
        <taxon>Eukaryota</taxon>
        <taxon>Fungi</taxon>
        <taxon>Dikarya</taxon>
        <taxon>Ascomycota</taxon>
        <taxon>Pezizomycotina</taxon>
        <taxon>Eurotiomycetes</taxon>
        <taxon>Eurotiomycetidae</taxon>
        <taxon>Eurotiales</taxon>
        <taxon>Aspergillaceae</taxon>
        <taxon>Aspergillus</taxon>
        <taxon>Aspergillus subgen. Nidulantes</taxon>
    </lineage>
</organism>
<sequence length="320" mass="36903">MSDWAREREDADWAVQEERERSPERGDGAYNFANCTGFLDFYEMHTRDHQAGVPEVVQALCRDLLEKDAETPRDTVFEVKTFPKTCERLLMKDPSGVNRLIGELVVPSAETARDRGLTEFDHYSVSMGDVWKWMLPLIENEREEMRRPQPDYAVGFLADAFTEEQLRKMEPYSGIESYFRCTASMYFPFLTTEIATSKPLDMADVENTYSAGLGAGGVVGLFREAKREEELHEQVVAFSISHSHCAVRIYAHYVMVDDGKVSYYRHLVREYELTPADIEDRWTSYKFALALYSNWAPEYHRRLCSAIDDLPDPPELDTPN</sequence>
<name>A0ABR4KSW7_9EURO</name>
<dbReference type="Proteomes" id="UP001610446">
    <property type="component" value="Unassembled WGS sequence"/>
</dbReference>
<feature type="domain" description="DUF7924" evidence="2">
    <location>
        <begin position="82"/>
        <end position="307"/>
    </location>
</feature>
<dbReference type="Pfam" id="PF25545">
    <property type="entry name" value="DUF7924"/>
    <property type="match status" value="1"/>
</dbReference>
<evidence type="ECO:0000256" key="1">
    <source>
        <dbReference type="SAM" id="MobiDB-lite"/>
    </source>
</evidence>
<dbReference type="EMBL" id="JBFXLU010000011">
    <property type="protein sequence ID" value="KAL2855363.1"/>
    <property type="molecule type" value="Genomic_DNA"/>
</dbReference>
<accession>A0ABR4KSW7</accession>
<evidence type="ECO:0000313" key="4">
    <source>
        <dbReference type="Proteomes" id="UP001610446"/>
    </source>
</evidence>
<evidence type="ECO:0000259" key="2">
    <source>
        <dbReference type="Pfam" id="PF25545"/>
    </source>
</evidence>
<protein>
    <recommendedName>
        <fullName evidence="2">DUF7924 domain-containing protein</fullName>
    </recommendedName>
</protein>
<reference evidence="3 4" key="1">
    <citation type="submission" date="2024-07" db="EMBL/GenBank/DDBJ databases">
        <title>Section-level genome sequencing and comparative genomics of Aspergillus sections Usti and Cavernicolus.</title>
        <authorList>
            <consortium name="Lawrence Berkeley National Laboratory"/>
            <person name="Nybo J.L."/>
            <person name="Vesth T.C."/>
            <person name="Theobald S."/>
            <person name="Frisvad J.C."/>
            <person name="Larsen T.O."/>
            <person name="Kjaerboelling I."/>
            <person name="Rothschild-Mancinelli K."/>
            <person name="Lyhne E.K."/>
            <person name="Kogle M.E."/>
            <person name="Barry K."/>
            <person name="Clum A."/>
            <person name="Na H."/>
            <person name="Ledsgaard L."/>
            <person name="Lin J."/>
            <person name="Lipzen A."/>
            <person name="Kuo A."/>
            <person name="Riley R."/>
            <person name="Mondo S."/>
            <person name="Labutti K."/>
            <person name="Haridas S."/>
            <person name="Pangalinan J."/>
            <person name="Salamov A.A."/>
            <person name="Simmons B.A."/>
            <person name="Magnuson J.K."/>
            <person name="Chen J."/>
            <person name="Drula E."/>
            <person name="Henrissat B."/>
            <person name="Wiebenga A."/>
            <person name="Lubbers R.J."/>
            <person name="Gomes A.C."/>
            <person name="Makela M.R."/>
            <person name="Stajich J."/>
            <person name="Grigoriev I.V."/>
            <person name="Mortensen U.H."/>
            <person name="De Vries R.P."/>
            <person name="Baker S.E."/>
            <person name="Andersen M.R."/>
        </authorList>
    </citation>
    <scope>NUCLEOTIDE SEQUENCE [LARGE SCALE GENOMIC DNA]</scope>
    <source>
        <strain evidence="3 4">CBS 123904</strain>
    </source>
</reference>
<dbReference type="PANTHER" id="PTHR42470:SF2">
    <property type="match status" value="1"/>
</dbReference>